<evidence type="ECO:0000313" key="3">
    <source>
        <dbReference type="EMBL" id="CAE7827103.1"/>
    </source>
</evidence>
<keyword evidence="2" id="KW-0472">Membrane</keyword>
<organism evidence="3 4">
    <name type="scientific">Symbiodinium necroappetens</name>
    <dbReference type="NCBI Taxonomy" id="1628268"/>
    <lineage>
        <taxon>Eukaryota</taxon>
        <taxon>Sar</taxon>
        <taxon>Alveolata</taxon>
        <taxon>Dinophyceae</taxon>
        <taxon>Suessiales</taxon>
        <taxon>Symbiodiniaceae</taxon>
        <taxon>Symbiodinium</taxon>
    </lineage>
</organism>
<evidence type="ECO:0000256" key="1">
    <source>
        <dbReference type="SAM" id="MobiDB-lite"/>
    </source>
</evidence>
<gene>
    <name evidence="3" type="ORF">SNEC2469_LOCUS24684</name>
</gene>
<feature type="transmembrane region" description="Helical" evidence="2">
    <location>
        <begin position="17"/>
        <end position="37"/>
    </location>
</feature>
<sequence>REEEKQKEEEKDEDTEIYSNFLLFGLLGLAALIRFLCKALPEKENSSYLILQDASPPHRQAPKQNGRVKTPLQPKRTQDTMESKSTVSTDKGRRPPAGSR</sequence>
<name>A0A812ZI30_9DINO</name>
<dbReference type="EMBL" id="CAJNJA010047871">
    <property type="protein sequence ID" value="CAE7827103.1"/>
    <property type="molecule type" value="Genomic_DNA"/>
</dbReference>
<keyword evidence="2" id="KW-1133">Transmembrane helix</keyword>
<proteinExistence type="predicted"/>
<keyword evidence="2" id="KW-0812">Transmembrane</keyword>
<reference evidence="3" key="1">
    <citation type="submission" date="2021-02" db="EMBL/GenBank/DDBJ databases">
        <authorList>
            <person name="Dougan E. K."/>
            <person name="Rhodes N."/>
            <person name="Thang M."/>
            <person name="Chan C."/>
        </authorList>
    </citation>
    <scope>NUCLEOTIDE SEQUENCE</scope>
</reference>
<evidence type="ECO:0000256" key="2">
    <source>
        <dbReference type="SAM" id="Phobius"/>
    </source>
</evidence>
<evidence type="ECO:0000313" key="4">
    <source>
        <dbReference type="Proteomes" id="UP000601435"/>
    </source>
</evidence>
<feature type="non-terminal residue" evidence="3">
    <location>
        <position position="1"/>
    </location>
</feature>
<protein>
    <submittedName>
        <fullName evidence="3">Uncharacterized protein</fullName>
    </submittedName>
</protein>
<feature type="region of interest" description="Disordered" evidence="1">
    <location>
        <begin position="51"/>
        <end position="100"/>
    </location>
</feature>
<dbReference type="Proteomes" id="UP000601435">
    <property type="component" value="Unassembled WGS sequence"/>
</dbReference>
<accession>A0A812ZI30</accession>
<comment type="caution">
    <text evidence="3">The sequence shown here is derived from an EMBL/GenBank/DDBJ whole genome shotgun (WGS) entry which is preliminary data.</text>
</comment>
<dbReference type="AlphaFoldDB" id="A0A812ZI30"/>
<keyword evidence="4" id="KW-1185">Reference proteome</keyword>